<dbReference type="PANTHER" id="PTHR43764">
    <property type="entry name" value="MOLYBDENUM COFACTOR BIOSYNTHESIS"/>
    <property type="match status" value="1"/>
</dbReference>
<feature type="domain" description="MoaB/Mog" evidence="4">
    <location>
        <begin position="5"/>
        <end position="149"/>
    </location>
</feature>
<evidence type="ECO:0000313" key="5">
    <source>
        <dbReference type="EMBL" id="SDD00335.1"/>
    </source>
</evidence>
<keyword evidence="5" id="KW-0548">Nucleotidyltransferase</keyword>
<dbReference type="GO" id="GO:0006777">
    <property type="term" value="P:Mo-molybdopterin cofactor biosynthetic process"/>
    <property type="evidence" value="ECO:0007669"/>
    <property type="project" value="UniProtKB-KW"/>
</dbReference>
<reference evidence="5 6" key="1">
    <citation type="submission" date="2016-10" db="EMBL/GenBank/DDBJ databases">
        <authorList>
            <person name="de Groot N.N."/>
        </authorList>
    </citation>
    <scope>NUCLEOTIDE SEQUENCE [LARGE SCALE GENOMIC DNA]</scope>
    <source>
        <strain evidence="5 6">DSM 45514</strain>
    </source>
</reference>
<dbReference type="STRING" id="1236220.SAMN04488112_12647"/>
<dbReference type="UniPathway" id="UPA00344"/>
<name>A0A1G6R8B0_9BACL</name>
<dbReference type="PROSITE" id="PS01078">
    <property type="entry name" value="MOCF_BIOSYNTHESIS_1"/>
    <property type="match status" value="1"/>
</dbReference>
<dbReference type="Pfam" id="PF00994">
    <property type="entry name" value="MoCF_biosynth"/>
    <property type="match status" value="1"/>
</dbReference>
<dbReference type="InterPro" id="IPR001453">
    <property type="entry name" value="MoaB/Mog_dom"/>
</dbReference>
<evidence type="ECO:0000256" key="2">
    <source>
        <dbReference type="ARBA" id="ARBA00005046"/>
    </source>
</evidence>
<comment type="pathway">
    <text evidence="2">Cofactor biosynthesis; molybdopterin biosynthesis.</text>
</comment>
<keyword evidence="3" id="KW-0501">Molybdenum cofactor biosynthesis</keyword>
<proteinExistence type="predicted"/>
<dbReference type="PANTHER" id="PTHR43764:SF1">
    <property type="entry name" value="MOLYBDOPTERIN MOLYBDOTRANSFERASE"/>
    <property type="match status" value="1"/>
</dbReference>
<dbReference type="InterPro" id="IPR036425">
    <property type="entry name" value="MoaB/Mog-like_dom_sf"/>
</dbReference>
<dbReference type="InterPro" id="IPR051920">
    <property type="entry name" value="MPT_Adenylyltrnsfr/MoaC-Rel"/>
</dbReference>
<dbReference type="RefSeq" id="WP_091572995.1">
    <property type="nucleotide sequence ID" value="NZ_FMZA01000026.1"/>
</dbReference>
<dbReference type="Proteomes" id="UP000199387">
    <property type="component" value="Unassembled WGS sequence"/>
</dbReference>
<dbReference type="NCBIfam" id="TIGR00177">
    <property type="entry name" value="molyb_syn"/>
    <property type="match status" value="1"/>
</dbReference>
<dbReference type="InterPro" id="IPR008284">
    <property type="entry name" value="MoCF_biosynth_CS"/>
</dbReference>
<accession>A0A1G6R8B0</accession>
<protein>
    <submittedName>
        <fullName evidence="5">Molybdopterin adenylyltransferase</fullName>
    </submittedName>
</protein>
<evidence type="ECO:0000313" key="6">
    <source>
        <dbReference type="Proteomes" id="UP000199387"/>
    </source>
</evidence>
<comment type="function">
    <text evidence="1">May be involved in the biosynthesis of molybdopterin.</text>
</comment>
<dbReference type="Gene3D" id="3.40.980.10">
    <property type="entry name" value="MoaB/Mog-like domain"/>
    <property type="match status" value="1"/>
</dbReference>
<evidence type="ECO:0000256" key="3">
    <source>
        <dbReference type="ARBA" id="ARBA00023150"/>
    </source>
</evidence>
<evidence type="ECO:0000256" key="1">
    <source>
        <dbReference type="ARBA" id="ARBA00003487"/>
    </source>
</evidence>
<keyword evidence="6" id="KW-1185">Reference proteome</keyword>
<dbReference type="SMART" id="SM00852">
    <property type="entry name" value="MoCF_biosynth"/>
    <property type="match status" value="1"/>
</dbReference>
<dbReference type="SUPFAM" id="SSF53218">
    <property type="entry name" value="Molybdenum cofactor biosynthesis proteins"/>
    <property type="match status" value="1"/>
</dbReference>
<dbReference type="OrthoDB" id="9784492at2"/>
<evidence type="ECO:0000259" key="4">
    <source>
        <dbReference type="SMART" id="SM00852"/>
    </source>
</evidence>
<sequence>MWRVGILTVSDKGWRGEREDRSGEAIRKLLPRINGHVAAYEIVPDERETIVACLIRMADQQALDLVLTTGGTGLGPRDVTPEATQAVMEREVPGVAEAMRRASLEKTRFALLSRQVSGIRGKTWMINLPGSPKAVQECLEAVLDILPHGLETLQGHVGEHGQG</sequence>
<keyword evidence="5" id="KW-0808">Transferase</keyword>
<organism evidence="5 6">
    <name type="scientific">Melghirimyces thermohalophilus</name>
    <dbReference type="NCBI Taxonomy" id="1236220"/>
    <lineage>
        <taxon>Bacteria</taxon>
        <taxon>Bacillati</taxon>
        <taxon>Bacillota</taxon>
        <taxon>Bacilli</taxon>
        <taxon>Bacillales</taxon>
        <taxon>Thermoactinomycetaceae</taxon>
        <taxon>Melghirimyces</taxon>
    </lineage>
</organism>
<dbReference type="EMBL" id="FMZA01000026">
    <property type="protein sequence ID" value="SDD00335.1"/>
    <property type="molecule type" value="Genomic_DNA"/>
</dbReference>
<dbReference type="AlphaFoldDB" id="A0A1G6R8B0"/>
<gene>
    <name evidence="5" type="ORF">SAMN04488112_12647</name>
</gene>
<dbReference type="GO" id="GO:0016779">
    <property type="term" value="F:nucleotidyltransferase activity"/>
    <property type="evidence" value="ECO:0007669"/>
    <property type="project" value="UniProtKB-KW"/>
</dbReference>
<dbReference type="CDD" id="cd00886">
    <property type="entry name" value="MogA_MoaB"/>
    <property type="match status" value="1"/>
</dbReference>